<proteinExistence type="predicted"/>
<name>A0AAW1GXY5_SAPOF</name>
<keyword evidence="2" id="KW-1185">Reference proteome</keyword>
<organism evidence="1 2">
    <name type="scientific">Saponaria officinalis</name>
    <name type="common">Common soapwort</name>
    <name type="synonym">Lychnis saponaria</name>
    <dbReference type="NCBI Taxonomy" id="3572"/>
    <lineage>
        <taxon>Eukaryota</taxon>
        <taxon>Viridiplantae</taxon>
        <taxon>Streptophyta</taxon>
        <taxon>Embryophyta</taxon>
        <taxon>Tracheophyta</taxon>
        <taxon>Spermatophyta</taxon>
        <taxon>Magnoliopsida</taxon>
        <taxon>eudicotyledons</taxon>
        <taxon>Gunneridae</taxon>
        <taxon>Pentapetalae</taxon>
        <taxon>Caryophyllales</taxon>
        <taxon>Caryophyllaceae</taxon>
        <taxon>Caryophylleae</taxon>
        <taxon>Saponaria</taxon>
    </lineage>
</organism>
<dbReference type="Proteomes" id="UP001443914">
    <property type="component" value="Unassembled WGS sequence"/>
</dbReference>
<accession>A0AAW1GXY5</accession>
<evidence type="ECO:0000313" key="2">
    <source>
        <dbReference type="Proteomes" id="UP001443914"/>
    </source>
</evidence>
<dbReference type="AlphaFoldDB" id="A0AAW1GXY5"/>
<dbReference type="PANTHER" id="PTHR31801:SF1">
    <property type="entry name" value="SPHINGOMYELIN PHOSPHODIESTERASE"/>
    <property type="match status" value="1"/>
</dbReference>
<sequence length="209" mass="23529">MTPHSYALDSRTKSTDLAGKILAAATPSQITAFISAVDSHLTRNSADQNRHFFSLAFPTLISKLFGYSDDVVSSSQKPPSWINTASLDGDLAGKLFAFLSPRETLISSIFAVDKLSPVKYVFSVEGLPEWFRFTLNCAKDCQILNDLCALFRGRVKEDEIVKGNYHFQVHLNVFEYFIFWFAYYPVCRVNNDNLGTVSVSSSRKFRLEI</sequence>
<protein>
    <submittedName>
        <fullName evidence="1">Uncharacterized protein</fullName>
    </submittedName>
</protein>
<dbReference type="EMBL" id="JBDFQZ010000013">
    <property type="protein sequence ID" value="KAK9667999.1"/>
    <property type="molecule type" value="Genomic_DNA"/>
</dbReference>
<gene>
    <name evidence="1" type="ORF">RND81_13G027700</name>
</gene>
<evidence type="ECO:0000313" key="1">
    <source>
        <dbReference type="EMBL" id="KAK9667999.1"/>
    </source>
</evidence>
<reference evidence="1" key="1">
    <citation type="submission" date="2024-03" db="EMBL/GenBank/DDBJ databases">
        <title>WGS assembly of Saponaria officinalis var. Norfolk2.</title>
        <authorList>
            <person name="Jenkins J."/>
            <person name="Shu S."/>
            <person name="Grimwood J."/>
            <person name="Barry K."/>
            <person name="Goodstein D."/>
            <person name="Schmutz J."/>
            <person name="Leebens-Mack J."/>
            <person name="Osbourn A."/>
        </authorList>
    </citation>
    <scope>NUCLEOTIDE SEQUENCE [LARGE SCALE GENOMIC DNA]</scope>
    <source>
        <strain evidence="1">JIC</strain>
    </source>
</reference>
<comment type="caution">
    <text evidence="1">The sequence shown here is derived from an EMBL/GenBank/DDBJ whole genome shotgun (WGS) entry which is preliminary data.</text>
</comment>
<dbReference type="PANTHER" id="PTHR31801">
    <property type="entry name" value="ALTERED INHERITANCE OF MITOCHONDRIA PROTEIN 24, MITOCHONDRIAL"/>
    <property type="match status" value="1"/>
</dbReference>